<name>A0A2H9T461_9ZZZZ</name>
<evidence type="ECO:0000256" key="1">
    <source>
        <dbReference type="SAM" id="MobiDB-lite"/>
    </source>
</evidence>
<reference evidence="2" key="1">
    <citation type="journal article" date="2017" name="Appl. Environ. Microbiol.">
        <title>Molecular characterization of an Endozoicomonas-like organism causing infection in king scallop Pecten maximus L.</title>
        <authorList>
            <person name="Cano I."/>
            <person name="van Aerle R."/>
            <person name="Ross S."/>
            <person name="Verner-Jeffreys D.W."/>
            <person name="Paley R.K."/>
            <person name="Rimmer G."/>
            <person name="Ryder D."/>
            <person name="Hooper P."/>
            <person name="Stone D."/>
            <person name="Feist S.W."/>
        </authorList>
    </citation>
    <scope>NUCLEOTIDE SEQUENCE</scope>
</reference>
<feature type="compositionally biased region" description="Basic and acidic residues" evidence="1">
    <location>
        <begin position="1062"/>
        <end position="1071"/>
    </location>
</feature>
<feature type="region of interest" description="Disordered" evidence="1">
    <location>
        <begin position="600"/>
        <end position="649"/>
    </location>
</feature>
<dbReference type="EMBL" id="NSIT01000302">
    <property type="protein sequence ID" value="PJE77991.1"/>
    <property type="molecule type" value="Genomic_DNA"/>
</dbReference>
<comment type="caution">
    <text evidence="2">The sequence shown here is derived from an EMBL/GenBank/DDBJ whole genome shotgun (WGS) entry which is preliminary data.</text>
</comment>
<organism evidence="2">
    <name type="scientific">invertebrate metagenome</name>
    <dbReference type="NCBI Taxonomy" id="1711999"/>
    <lineage>
        <taxon>unclassified sequences</taxon>
        <taxon>metagenomes</taxon>
        <taxon>organismal metagenomes</taxon>
    </lineage>
</organism>
<feature type="compositionally biased region" description="Basic and acidic residues" evidence="1">
    <location>
        <begin position="602"/>
        <end position="620"/>
    </location>
</feature>
<feature type="region of interest" description="Disordered" evidence="1">
    <location>
        <begin position="1010"/>
        <end position="1038"/>
    </location>
</feature>
<feature type="compositionally biased region" description="Basic and acidic residues" evidence="1">
    <location>
        <begin position="633"/>
        <end position="648"/>
    </location>
</feature>
<feature type="region of interest" description="Disordered" evidence="1">
    <location>
        <begin position="1052"/>
        <end position="1071"/>
    </location>
</feature>
<proteinExistence type="predicted"/>
<protein>
    <submittedName>
        <fullName evidence="2">Uncharacterized protein</fullName>
    </submittedName>
</protein>
<gene>
    <name evidence="2" type="ORF">CI610_03079</name>
</gene>
<feature type="compositionally biased region" description="Basic and acidic residues" evidence="1">
    <location>
        <begin position="1010"/>
        <end position="1019"/>
    </location>
</feature>
<sequence>MVNKFLNLKRDSVNEFQLFEDFVTAIRQGCWLFSCYSKKNDFKQNSLFKQSACRRIVAVNREVADHGHPTFSSFDVLSAVSVAFWPNVVLGTEKWANIYPTWSASTVQFFKEEFGENWVSYDLSYSDGKCFAVCCQNTAKASLLFPALCGVPDDYYSERDIHNSWEKTEKSDFCEESPQESKKTVNNKHYEFLHPVSEHIYSSLIASLLPDALSLLKKMHSTVHEDDIRNPSLVLHGSVGMLIKLCDSYKRSVAIVPRDWDFKIARKTVSSLLRNMGVEKKYVDEVMSWVNGISKMGGDSEISSNKRDIIIIKNYKKDNQDLVIHSDGNTSYPLRTLSVGLYHRNGDMEKASKRILSMDFTVMEDWDIYPSTPINIMGIGEFPVLNLDGFIKQAEEMLFSYRLSGNQGQKISQGNWNAFLKLKPKIKVWMDLERDNPILEKSVYQRLQSLVDFERVFSSIPDKEIVDVDRIVVPEKQEKANVSNKQEIKDVIVRNNEPDEFVVSEANTTECPVNNEKEELLVCNSEKSEIVISGQDNTVQQNDMIFSDACLEAESTGKTPCNRSEAAACSNSLGSVNPVVALSIDDSKICGCDESNSTVDHAGFDRPDKQSEDGEGVKYESRKKRKNKKKRIKNNEDKPDKVSCEKTGGDQGISSFPNIISTNVLVNDSSLFVSEKLPEKEESISEDVQEFLDLYKELEKGRRSRSFRAMKKLGNSRMNRRGEVLLTRQDAELLFLDKLSDWFHKYFTPILIPKNPCNKKPICFFSYPVKISFDERYQYICLMELRLLYCNVIKKEYRGDGAFSGGIGYAYEGIKQIVCRVLEKHFINPLSDIWDDFSVLTRETIVHQEGVLDKVRKARNAKLLMNFMLCSADQKDFSSAVVGHSCFSISFSIYKDEIFKHPKADVIKKDLCGDLYNVFLFLCEEIERDLDQYQLHRFSLFEYESFIDEFKWLCVSDSMLDELNEKSEVLDKQMSVCRDKIKEEIHVKYEKTVNEMIKWLDESSTHEEKKLEKLREKRKEQRLRKKHRGTAKTSVNSDKAGGLLLDTIKEREKRDRKKKKRKEYEVTQDNKKASPFLASNDSIHLKDTRDASTDNFRITSASESFIDSISNDVYRAVDLLEQRQADAALALLIEILDKTDALLTQAEIRSIMADCYFSLQVEKIEVVKKLNEDLIHACTLLEEDCRLCEWPRVGKAKLFEFHQRNEDVRCTVLENIEKAIRENIWVIECINTLLYKNEDISSDEKIIDFLQMITSQQAVYHKTSSIFTLVQDNLLMVFNKRKEVIREKMALERKKRGGCYSFKPRSHESYLQQKIQHLIQSDGNGGSYSKRSYRSLAAEFARIAQQAKVMLKQVGQKKPPYPEHP</sequence>
<feature type="compositionally biased region" description="Basic residues" evidence="1">
    <location>
        <begin position="621"/>
        <end position="632"/>
    </location>
</feature>
<accession>A0A2H9T461</accession>
<feature type="compositionally biased region" description="Basic residues" evidence="1">
    <location>
        <begin position="1020"/>
        <end position="1030"/>
    </location>
</feature>
<evidence type="ECO:0000313" key="2">
    <source>
        <dbReference type="EMBL" id="PJE77991.1"/>
    </source>
</evidence>